<evidence type="ECO:0000256" key="1">
    <source>
        <dbReference type="ARBA" id="ARBA00022598"/>
    </source>
</evidence>
<dbReference type="Proteomes" id="UP000588017">
    <property type="component" value="Unassembled WGS sequence"/>
</dbReference>
<dbReference type="GO" id="GO:0042398">
    <property type="term" value="P:modified amino acid biosynthetic process"/>
    <property type="evidence" value="ECO:0007669"/>
    <property type="project" value="InterPro"/>
</dbReference>
<keyword evidence="3 4" id="KW-0067">ATP-binding</keyword>
<organism evidence="5 6">
    <name type="scientific">Chelatococcus composti</name>
    <dbReference type="NCBI Taxonomy" id="1743235"/>
    <lineage>
        <taxon>Bacteria</taxon>
        <taxon>Pseudomonadati</taxon>
        <taxon>Pseudomonadota</taxon>
        <taxon>Alphaproteobacteria</taxon>
        <taxon>Hyphomicrobiales</taxon>
        <taxon>Chelatococcaceae</taxon>
        <taxon>Chelatococcus</taxon>
    </lineage>
</organism>
<evidence type="ECO:0000313" key="6">
    <source>
        <dbReference type="Proteomes" id="UP000588017"/>
    </source>
</evidence>
<dbReference type="Gene3D" id="3.30.590.20">
    <property type="match status" value="1"/>
</dbReference>
<keyword evidence="2 4" id="KW-0547">Nucleotide-binding</keyword>
<dbReference type="EC" id="6.3.2.2" evidence="4"/>
<gene>
    <name evidence="5" type="ORF">HNQ73_002191</name>
</gene>
<dbReference type="GO" id="GO:0004357">
    <property type="term" value="F:glutamate-cysteine ligase activity"/>
    <property type="evidence" value="ECO:0007669"/>
    <property type="project" value="UniProtKB-EC"/>
</dbReference>
<evidence type="ECO:0000313" key="5">
    <source>
        <dbReference type="EMBL" id="MBB6168561.1"/>
    </source>
</evidence>
<name>A0A841K7Y0_9HYPH</name>
<dbReference type="EMBL" id="JACHEH010000004">
    <property type="protein sequence ID" value="MBB6168561.1"/>
    <property type="molecule type" value="Genomic_DNA"/>
</dbReference>
<dbReference type="InterPro" id="IPR006336">
    <property type="entry name" value="GCS2"/>
</dbReference>
<evidence type="ECO:0000256" key="2">
    <source>
        <dbReference type="ARBA" id="ARBA00022741"/>
    </source>
</evidence>
<dbReference type="InterPro" id="IPR014746">
    <property type="entry name" value="Gln_synth/guanido_kin_cat_dom"/>
</dbReference>
<comment type="caution">
    <text evidence="5">The sequence shown here is derived from an EMBL/GenBank/DDBJ whole genome shotgun (WGS) entry which is preliminary data.</text>
</comment>
<dbReference type="InterPro" id="IPR011793">
    <property type="entry name" value="YbdK"/>
</dbReference>
<comment type="function">
    <text evidence="4">ATP-dependent carboxylate-amine ligase which exhibits weak glutamate--cysteine ligase activity.</text>
</comment>
<evidence type="ECO:0000256" key="4">
    <source>
        <dbReference type="HAMAP-Rule" id="MF_01609"/>
    </source>
</evidence>
<evidence type="ECO:0000256" key="3">
    <source>
        <dbReference type="ARBA" id="ARBA00022840"/>
    </source>
</evidence>
<dbReference type="NCBIfam" id="NF010039">
    <property type="entry name" value="PRK13515.1"/>
    <property type="match status" value="1"/>
</dbReference>
<dbReference type="PANTHER" id="PTHR36510">
    <property type="entry name" value="GLUTAMATE--CYSTEINE LIGASE 2-RELATED"/>
    <property type="match status" value="1"/>
</dbReference>
<dbReference type="InterPro" id="IPR050141">
    <property type="entry name" value="GCL_type2/YbdK_subfam"/>
</dbReference>
<dbReference type="NCBIfam" id="TIGR02050">
    <property type="entry name" value="gshA_cyan_rel"/>
    <property type="match status" value="1"/>
</dbReference>
<protein>
    <recommendedName>
        <fullName evidence="4">Putative glutamate--cysteine ligase 2</fullName>
        <ecNumber evidence="4">6.3.2.2</ecNumber>
    </recommendedName>
    <alternativeName>
        <fullName evidence="4">Gamma-glutamylcysteine synthetase 2</fullName>
        <shortName evidence="4">GCS 2</shortName>
        <shortName evidence="4">Gamma-GCS 2</shortName>
    </alternativeName>
</protein>
<dbReference type="HAMAP" id="MF_01609">
    <property type="entry name" value="Glu_cys_ligase_2"/>
    <property type="match status" value="1"/>
</dbReference>
<keyword evidence="1 4" id="KW-0436">Ligase</keyword>
<comment type="similarity">
    <text evidence="4">Belongs to the glutamate--cysteine ligase type 2 family. YbdK subfamily.</text>
</comment>
<dbReference type="AlphaFoldDB" id="A0A841K7Y0"/>
<dbReference type="PANTHER" id="PTHR36510:SF1">
    <property type="entry name" value="GLUTAMATE--CYSTEINE LIGASE 2-RELATED"/>
    <property type="match status" value="1"/>
</dbReference>
<accession>A0A841K7Y0</accession>
<reference evidence="5 6" key="1">
    <citation type="submission" date="2020-08" db="EMBL/GenBank/DDBJ databases">
        <title>Genomic Encyclopedia of Type Strains, Phase IV (KMG-IV): sequencing the most valuable type-strain genomes for metagenomic binning, comparative biology and taxonomic classification.</title>
        <authorList>
            <person name="Goeker M."/>
        </authorList>
    </citation>
    <scope>NUCLEOTIDE SEQUENCE [LARGE SCALE GENOMIC DNA]</scope>
    <source>
        <strain evidence="5 6">DSM 101465</strain>
    </source>
</reference>
<dbReference type="GO" id="GO:0005524">
    <property type="term" value="F:ATP binding"/>
    <property type="evidence" value="ECO:0007669"/>
    <property type="project" value="UniProtKB-KW"/>
</dbReference>
<dbReference type="SUPFAM" id="SSF55931">
    <property type="entry name" value="Glutamine synthetase/guanido kinase"/>
    <property type="match status" value="1"/>
</dbReference>
<dbReference type="Pfam" id="PF04107">
    <property type="entry name" value="GCS2"/>
    <property type="match status" value="1"/>
</dbReference>
<comment type="catalytic activity">
    <reaction evidence="4">
        <text>L-cysteine + L-glutamate + ATP = gamma-L-glutamyl-L-cysteine + ADP + phosphate + H(+)</text>
        <dbReference type="Rhea" id="RHEA:13285"/>
        <dbReference type="ChEBI" id="CHEBI:15378"/>
        <dbReference type="ChEBI" id="CHEBI:29985"/>
        <dbReference type="ChEBI" id="CHEBI:30616"/>
        <dbReference type="ChEBI" id="CHEBI:35235"/>
        <dbReference type="ChEBI" id="CHEBI:43474"/>
        <dbReference type="ChEBI" id="CHEBI:58173"/>
        <dbReference type="ChEBI" id="CHEBI:456216"/>
        <dbReference type="EC" id="6.3.2.2"/>
    </reaction>
</comment>
<proteinExistence type="inferred from homology"/>
<keyword evidence="6" id="KW-1185">Reference proteome</keyword>
<sequence length="378" mass="41623">MMDRSYGFGIEEEYFLCDALSRGPRRKSARAFLDECRARMGEAVRTEMLQSQIEVATPPCETMGEARAVLAELRQELGALARNHGLVIVASGTHPTAVWAHQRHTEAERYDRLMRDLQMLGTRNMLCGLHVHVAVPCPERRVNLMSRLLPFVPLLLGLSTSSPFWQGRRTGLLGYRLAAYRELPRTWLPDLFADEADYRRYVEALVAAGAIANESYVWWVVRPAARLGTLELRISDTCTSLDDAIAIAALYRALVRHLDRNDAVMAGLTGADRAIAAENCWRAQRYGVHGSLIDEAGGGARAFGDVLEDVIDRVAEDAEALGCTAEIAHARTIVSRGTSADRQLALYLEGIGRGLDKHTALVGVVDWLASETVNVAPA</sequence>